<organism evidence="2 3">
    <name type="scientific">Heracleum sosnowskyi</name>
    <dbReference type="NCBI Taxonomy" id="360622"/>
    <lineage>
        <taxon>Eukaryota</taxon>
        <taxon>Viridiplantae</taxon>
        <taxon>Streptophyta</taxon>
        <taxon>Embryophyta</taxon>
        <taxon>Tracheophyta</taxon>
        <taxon>Spermatophyta</taxon>
        <taxon>Magnoliopsida</taxon>
        <taxon>eudicotyledons</taxon>
        <taxon>Gunneridae</taxon>
        <taxon>Pentapetalae</taxon>
        <taxon>asterids</taxon>
        <taxon>campanulids</taxon>
        <taxon>Apiales</taxon>
        <taxon>Apiaceae</taxon>
        <taxon>Apioideae</taxon>
        <taxon>apioid superclade</taxon>
        <taxon>Tordylieae</taxon>
        <taxon>Tordyliinae</taxon>
        <taxon>Heracleum</taxon>
    </lineage>
</organism>
<feature type="domain" description="Retrotransposon gag" evidence="1">
    <location>
        <begin position="78"/>
        <end position="148"/>
    </location>
</feature>
<protein>
    <recommendedName>
        <fullName evidence="1">Retrotransposon gag domain-containing protein</fullName>
    </recommendedName>
</protein>
<keyword evidence="3" id="KW-1185">Reference proteome</keyword>
<dbReference type="EMBL" id="JAUIZM010000011">
    <property type="protein sequence ID" value="KAK1357252.1"/>
    <property type="molecule type" value="Genomic_DNA"/>
</dbReference>
<dbReference type="Pfam" id="PF03732">
    <property type="entry name" value="Retrotrans_gag"/>
    <property type="match status" value="1"/>
</dbReference>
<reference evidence="2" key="2">
    <citation type="submission" date="2023-05" db="EMBL/GenBank/DDBJ databases">
        <authorList>
            <person name="Schelkunov M.I."/>
        </authorList>
    </citation>
    <scope>NUCLEOTIDE SEQUENCE</scope>
    <source>
        <strain evidence="2">Hsosn_3</strain>
        <tissue evidence="2">Leaf</tissue>
    </source>
</reference>
<dbReference type="Proteomes" id="UP001237642">
    <property type="component" value="Unassembled WGS sequence"/>
</dbReference>
<sequence length="216" mass="23980">MESLSSGQNEIMFQVKEMFNQLSTRVETIASKSAANFEGEGSGLRRVTDSGGSHRVNSSSYLSYAEHNSSLKFMSLPEKPVISWHEFKDGLNSRYGPDQFFDFFCELTKLQQTGTVQEYQTRFEKLLAKAGLLPQGRQVSCFISGLRDSIRADVQANKPVTLTSAIGLARLYEARNMSLRPANSPTLEPDPNSSEMVTACLDEEDGDLIMDEDGNN</sequence>
<dbReference type="InterPro" id="IPR005162">
    <property type="entry name" value="Retrotrans_gag_dom"/>
</dbReference>
<gene>
    <name evidence="2" type="ORF">POM88_050508</name>
</gene>
<evidence type="ECO:0000259" key="1">
    <source>
        <dbReference type="Pfam" id="PF03732"/>
    </source>
</evidence>
<evidence type="ECO:0000313" key="3">
    <source>
        <dbReference type="Proteomes" id="UP001237642"/>
    </source>
</evidence>
<dbReference type="AlphaFoldDB" id="A0AAD8H068"/>
<name>A0AAD8H068_9APIA</name>
<evidence type="ECO:0000313" key="2">
    <source>
        <dbReference type="EMBL" id="KAK1357252.1"/>
    </source>
</evidence>
<accession>A0AAD8H068</accession>
<proteinExistence type="predicted"/>
<reference evidence="2" key="1">
    <citation type="submission" date="2023-02" db="EMBL/GenBank/DDBJ databases">
        <title>Genome of toxic invasive species Heracleum sosnowskyi carries increased number of genes despite the absence of recent whole-genome duplications.</title>
        <authorList>
            <person name="Schelkunov M."/>
            <person name="Shtratnikova V."/>
            <person name="Makarenko M."/>
            <person name="Klepikova A."/>
            <person name="Omelchenko D."/>
            <person name="Novikova G."/>
            <person name="Obukhova E."/>
            <person name="Bogdanov V."/>
            <person name="Penin A."/>
            <person name="Logacheva M."/>
        </authorList>
    </citation>
    <scope>NUCLEOTIDE SEQUENCE</scope>
    <source>
        <strain evidence="2">Hsosn_3</strain>
        <tissue evidence="2">Leaf</tissue>
    </source>
</reference>
<comment type="caution">
    <text evidence="2">The sequence shown here is derived from an EMBL/GenBank/DDBJ whole genome shotgun (WGS) entry which is preliminary data.</text>
</comment>